<evidence type="ECO:0000313" key="1">
    <source>
        <dbReference type="EMBL" id="MBE9192024.1"/>
    </source>
</evidence>
<name>A0ABR9UUU5_9CHRO</name>
<dbReference type="RefSeq" id="WP_193933421.1">
    <property type="nucleotide sequence ID" value="NZ_CAWPMZ010000078.1"/>
</dbReference>
<dbReference type="EMBL" id="JADEWN010000045">
    <property type="protein sequence ID" value="MBE9192024.1"/>
    <property type="molecule type" value="Genomic_DNA"/>
</dbReference>
<keyword evidence="2" id="KW-1185">Reference proteome</keyword>
<proteinExistence type="predicted"/>
<organism evidence="1 2">
    <name type="scientific">Gloeocapsopsis crepidinum LEGE 06123</name>
    <dbReference type="NCBI Taxonomy" id="588587"/>
    <lineage>
        <taxon>Bacteria</taxon>
        <taxon>Bacillati</taxon>
        <taxon>Cyanobacteriota</taxon>
        <taxon>Cyanophyceae</taxon>
        <taxon>Oscillatoriophycideae</taxon>
        <taxon>Chroococcales</taxon>
        <taxon>Chroococcaceae</taxon>
        <taxon>Gloeocapsopsis</taxon>
    </lineage>
</organism>
<gene>
    <name evidence="1" type="ORF">IQ230_17030</name>
</gene>
<protein>
    <submittedName>
        <fullName evidence="1">Uncharacterized protein</fullName>
    </submittedName>
</protein>
<comment type="caution">
    <text evidence="1">The sequence shown here is derived from an EMBL/GenBank/DDBJ whole genome shotgun (WGS) entry which is preliminary data.</text>
</comment>
<sequence length="51" mass="6170">MIFSNRNQESISVNQASNKQKSFHPLLRPLVNFWKFSCYYADYKARVWDLK</sequence>
<reference evidence="1 2" key="1">
    <citation type="submission" date="2020-10" db="EMBL/GenBank/DDBJ databases">
        <authorList>
            <person name="Castelo-Branco R."/>
            <person name="Eusebio N."/>
            <person name="Adriana R."/>
            <person name="Vieira A."/>
            <person name="Brugerolle De Fraissinette N."/>
            <person name="Rezende De Castro R."/>
            <person name="Schneider M.P."/>
            <person name="Vasconcelos V."/>
            <person name="Leao P.N."/>
        </authorList>
    </citation>
    <scope>NUCLEOTIDE SEQUENCE [LARGE SCALE GENOMIC DNA]</scope>
    <source>
        <strain evidence="1 2">LEGE 06123</strain>
    </source>
</reference>
<evidence type="ECO:0000313" key="2">
    <source>
        <dbReference type="Proteomes" id="UP000651156"/>
    </source>
</evidence>
<accession>A0ABR9UUU5</accession>
<dbReference type="Proteomes" id="UP000651156">
    <property type="component" value="Unassembled WGS sequence"/>
</dbReference>